<feature type="transmembrane region" description="Helical" evidence="1">
    <location>
        <begin position="340"/>
        <end position="358"/>
    </location>
</feature>
<comment type="caution">
    <text evidence="4">The sequence shown here is derived from an EMBL/GenBank/DDBJ whole genome shotgun (WGS) entry which is preliminary data.</text>
</comment>
<feature type="transmembrane region" description="Helical" evidence="1">
    <location>
        <begin position="20"/>
        <end position="42"/>
    </location>
</feature>
<keyword evidence="1" id="KW-0812">Transmembrane</keyword>
<evidence type="ECO:0000313" key="4">
    <source>
        <dbReference type="EMBL" id="RGD85087.1"/>
    </source>
</evidence>
<organism evidence="4 5">
    <name type="scientific">Thomasclavelia ramosa</name>
    <dbReference type="NCBI Taxonomy" id="1547"/>
    <lineage>
        <taxon>Bacteria</taxon>
        <taxon>Bacillati</taxon>
        <taxon>Bacillota</taxon>
        <taxon>Erysipelotrichia</taxon>
        <taxon>Erysipelotrichales</taxon>
        <taxon>Coprobacillaceae</taxon>
        <taxon>Thomasclavelia</taxon>
    </lineage>
</organism>
<dbReference type="Pfam" id="PF03009">
    <property type="entry name" value="GDPD"/>
    <property type="match status" value="1"/>
</dbReference>
<dbReference type="Pfam" id="PF10110">
    <property type="entry name" value="GPDPase_memb"/>
    <property type="match status" value="1"/>
</dbReference>
<dbReference type="InterPro" id="IPR017946">
    <property type="entry name" value="PLC-like_Pdiesterase_TIM-brl"/>
</dbReference>
<gene>
    <name evidence="4" type="ORF">DXB93_09000</name>
    <name evidence="3" type="ORF">PM738_11360</name>
</gene>
<reference evidence="3" key="2">
    <citation type="submission" date="2023-01" db="EMBL/GenBank/DDBJ databases">
        <title>Human gut microbiome strain richness.</title>
        <authorList>
            <person name="Chen-Liaw A."/>
        </authorList>
    </citation>
    <scope>NUCLEOTIDE SEQUENCE</scope>
    <source>
        <strain evidence="3">1001217st2_G6_1001217B_191108</strain>
    </source>
</reference>
<sequence>MKDKLKNFKHLFFKILKFEIFYKFAIFLIISPLINKILQIYLNNNSSGAAFNQYILFNFLNLEGITVVLIIMMMAVIAIGYEFSVLINMITLNKQNKDFRIYEVMKTSLLNLSCLKHPSSILTGIFFLFILPLVHLGYINSLIPSLKIPNFIFGELSLTFQGNILICLIYGLYFGIYGLMFFVPVLMILKKENIIKAFKENIKFHKLLTLKERISLIGIMGIWIVLENGLIQILPDALIKNADFNRYFLKNLIISSRFRIYLLEYIIYTLIIMVLMIVFYQYLIGVMGKHEPELLKVKVDLEFNRLFDRTLLKAQIHGNRFFQSLDKYFFETHFYQKYRGMINLVFWPCMFILITYLFPNSIYILSAILIVVLLMYFAASIIIRYEKRKNGQEFEDDSGLLFLPYRLIKRTLNNSRLYNHHPRMVTALLAFISVCLVGMYLEQPLMLHHPWVIGHRGSIYGVENTDGAIMTAADKGADYAEIDVQLSKDGVPVVIHDADLSRLAHKDEKVKNMTAKQLSETLVYHNEYTDKIPTLDHLIKKLKKNSTKMGLLIELKVEGGNGEKLAKKIIDVIEKNDYQKQAIYMSLDLDTVQYLQSQRPEWWIGYCIYGSAGDIEGSLWNQGIDFLAIEENRATVSFVEKANRNWVPVYVWTVDDESRMIQYLELGVSGIITNYPNRGRKAVDKFKENNYQYYYHHGSGYPDS</sequence>
<dbReference type="EMBL" id="JAQLKE010000018">
    <property type="protein sequence ID" value="MDB7084402.1"/>
    <property type="molecule type" value="Genomic_DNA"/>
</dbReference>
<dbReference type="GO" id="GO:0008081">
    <property type="term" value="F:phosphoric diester hydrolase activity"/>
    <property type="evidence" value="ECO:0007669"/>
    <property type="project" value="InterPro"/>
</dbReference>
<dbReference type="PANTHER" id="PTHR46211">
    <property type="entry name" value="GLYCEROPHOSPHORYL DIESTER PHOSPHODIESTERASE"/>
    <property type="match status" value="1"/>
</dbReference>
<dbReference type="Gene3D" id="3.20.20.190">
    <property type="entry name" value="Phosphatidylinositol (PI) phosphodiesterase"/>
    <property type="match status" value="1"/>
</dbReference>
<reference evidence="4 5" key="1">
    <citation type="submission" date="2018-08" db="EMBL/GenBank/DDBJ databases">
        <title>A genome reference for cultivated species of the human gut microbiota.</title>
        <authorList>
            <person name="Zou Y."/>
            <person name="Xue W."/>
            <person name="Luo G."/>
        </authorList>
    </citation>
    <scope>NUCLEOTIDE SEQUENCE [LARGE SCALE GENOMIC DNA]</scope>
    <source>
        <strain evidence="4 5">OM06-4</strain>
    </source>
</reference>
<evidence type="ECO:0000256" key="1">
    <source>
        <dbReference type="SAM" id="Phobius"/>
    </source>
</evidence>
<dbReference type="InterPro" id="IPR018476">
    <property type="entry name" value="GlyceroP-diester-Pdiesterase_M"/>
</dbReference>
<dbReference type="AlphaFoldDB" id="A0A3E3ED10"/>
<keyword evidence="1" id="KW-0472">Membrane</keyword>
<name>A0A3E3ED10_9FIRM</name>
<feature type="transmembrane region" description="Helical" evidence="1">
    <location>
        <begin position="364"/>
        <end position="383"/>
    </location>
</feature>
<dbReference type="EMBL" id="QUSL01000012">
    <property type="protein sequence ID" value="RGD85087.1"/>
    <property type="molecule type" value="Genomic_DNA"/>
</dbReference>
<dbReference type="InterPro" id="IPR030395">
    <property type="entry name" value="GP_PDE_dom"/>
</dbReference>
<feature type="transmembrane region" description="Helical" evidence="1">
    <location>
        <begin position="214"/>
        <end position="234"/>
    </location>
</feature>
<evidence type="ECO:0000313" key="3">
    <source>
        <dbReference type="EMBL" id="MDB7084402.1"/>
    </source>
</evidence>
<dbReference type="PROSITE" id="PS51704">
    <property type="entry name" value="GP_PDE"/>
    <property type="match status" value="1"/>
</dbReference>
<dbReference type="Proteomes" id="UP000261032">
    <property type="component" value="Unassembled WGS sequence"/>
</dbReference>
<feature type="transmembrane region" description="Helical" evidence="1">
    <location>
        <begin position="424"/>
        <end position="441"/>
    </location>
</feature>
<feature type="transmembrane region" description="Helical" evidence="1">
    <location>
        <begin position="121"/>
        <end position="143"/>
    </location>
</feature>
<proteinExistence type="predicted"/>
<accession>A0A3E3ED10</accession>
<evidence type="ECO:0000259" key="2">
    <source>
        <dbReference type="PROSITE" id="PS51704"/>
    </source>
</evidence>
<feature type="domain" description="GP-PDE" evidence="2">
    <location>
        <begin position="450"/>
        <end position="683"/>
    </location>
</feature>
<keyword evidence="1" id="KW-1133">Transmembrane helix</keyword>
<dbReference type="Proteomes" id="UP001211987">
    <property type="component" value="Unassembled WGS sequence"/>
</dbReference>
<dbReference type="GO" id="GO:0006629">
    <property type="term" value="P:lipid metabolic process"/>
    <property type="evidence" value="ECO:0007669"/>
    <property type="project" value="InterPro"/>
</dbReference>
<dbReference type="SUPFAM" id="SSF51695">
    <property type="entry name" value="PLC-like phosphodiesterases"/>
    <property type="match status" value="1"/>
</dbReference>
<dbReference type="PANTHER" id="PTHR46211:SF8">
    <property type="entry name" value="PHOSPHODIESTERASE"/>
    <property type="match status" value="1"/>
</dbReference>
<feature type="transmembrane region" description="Helical" evidence="1">
    <location>
        <begin position="265"/>
        <end position="286"/>
    </location>
</feature>
<dbReference type="RefSeq" id="WP_003539428.1">
    <property type="nucleotide sequence ID" value="NZ_BAABXX010000001.1"/>
</dbReference>
<protein>
    <submittedName>
        <fullName evidence="4">Glycerophosphodiester phosphodiesterase</fullName>
    </submittedName>
    <submittedName>
        <fullName evidence="3">Glycerophosphoryl diester phosphodiesterase membrane domain-containing protein</fullName>
    </submittedName>
</protein>
<feature type="transmembrane region" description="Helical" evidence="1">
    <location>
        <begin position="62"/>
        <end position="87"/>
    </location>
</feature>
<evidence type="ECO:0000313" key="5">
    <source>
        <dbReference type="Proteomes" id="UP000261032"/>
    </source>
</evidence>
<feature type="transmembrane region" description="Helical" evidence="1">
    <location>
        <begin position="163"/>
        <end position="189"/>
    </location>
</feature>